<evidence type="ECO:0000256" key="1">
    <source>
        <dbReference type="ARBA" id="ARBA00004123"/>
    </source>
</evidence>
<dbReference type="GeneID" id="117354521"/>
<feature type="domain" description="C2H2-type" evidence="12">
    <location>
        <begin position="230"/>
        <end position="257"/>
    </location>
</feature>
<evidence type="ECO:0000256" key="4">
    <source>
        <dbReference type="ARBA" id="ARBA00022737"/>
    </source>
</evidence>
<dbReference type="FunFam" id="3.30.160.60:FF:002343">
    <property type="entry name" value="Zinc finger protein 33A"/>
    <property type="match status" value="2"/>
</dbReference>
<feature type="domain" description="C2H2-type" evidence="12">
    <location>
        <begin position="202"/>
        <end position="229"/>
    </location>
</feature>
<evidence type="ECO:0000256" key="9">
    <source>
        <dbReference type="ARBA" id="ARBA00023163"/>
    </source>
</evidence>
<dbReference type="InterPro" id="IPR036051">
    <property type="entry name" value="KRAB_dom_sf"/>
</dbReference>
<keyword evidence="4" id="KW-0677">Repeat</keyword>
<dbReference type="FunFam" id="3.30.160.60:FF:002716">
    <property type="entry name" value="Zinc finger protein 212"/>
    <property type="match status" value="1"/>
</dbReference>
<feature type="domain" description="C2H2-type" evidence="12">
    <location>
        <begin position="343"/>
        <end position="370"/>
    </location>
</feature>
<dbReference type="InterPro" id="IPR013087">
    <property type="entry name" value="Znf_C2H2_type"/>
</dbReference>
<feature type="domain" description="C2H2-type" evidence="12">
    <location>
        <begin position="259"/>
        <end position="286"/>
    </location>
</feature>
<dbReference type="PROSITE" id="PS50806">
    <property type="entry name" value="KRAB_RELATED"/>
    <property type="match status" value="1"/>
</dbReference>
<evidence type="ECO:0000259" key="14">
    <source>
        <dbReference type="PROSITE" id="PS50806"/>
    </source>
</evidence>
<keyword evidence="3" id="KW-0479">Metal-binding</keyword>
<keyword evidence="15" id="KW-1185">Reference proteome</keyword>
<dbReference type="SUPFAM" id="SSF57667">
    <property type="entry name" value="beta-beta-alpha zinc fingers"/>
    <property type="match status" value="6"/>
</dbReference>
<feature type="domain" description="KRAB" evidence="13">
    <location>
        <begin position="43"/>
        <end position="114"/>
    </location>
</feature>
<dbReference type="PROSITE" id="PS00028">
    <property type="entry name" value="ZINC_FINGER_C2H2_1"/>
    <property type="match status" value="10"/>
</dbReference>
<dbReference type="OrthoDB" id="8117402at2759"/>
<keyword evidence="10" id="KW-0539">Nucleus</keyword>
<feature type="domain" description="C2H2-type" evidence="12">
    <location>
        <begin position="455"/>
        <end position="482"/>
    </location>
</feature>
<feature type="domain" description="C2H2-type" evidence="12">
    <location>
        <begin position="287"/>
        <end position="314"/>
    </location>
</feature>
<evidence type="ECO:0000313" key="15">
    <source>
        <dbReference type="Proteomes" id="UP000515159"/>
    </source>
</evidence>
<accession>A0A6P8PW44</accession>
<dbReference type="KEGG" id="gsh:117354521"/>
<dbReference type="FunFam" id="3.30.160.60:FF:000706">
    <property type="entry name" value="Zinc finger protein"/>
    <property type="match status" value="1"/>
</dbReference>
<dbReference type="AlphaFoldDB" id="A0A6P8PW44"/>
<feature type="domain" description="C2H2-type" evidence="12">
    <location>
        <begin position="483"/>
        <end position="510"/>
    </location>
</feature>
<dbReference type="SUPFAM" id="SSF109640">
    <property type="entry name" value="KRAB domain (Kruppel-associated box)"/>
    <property type="match status" value="1"/>
</dbReference>
<dbReference type="Pfam" id="PF01352">
    <property type="entry name" value="KRAB"/>
    <property type="match status" value="1"/>
</dbReference>
<feature type="domain" description="C2H2-type" evidence="12">
    <location>
        <begin position="427"/>
        <end position="454"/>
    </location>
</feature>
<dbReference type="FunFam" id="3.30.160.60:FF:000367">
    <property type="entry name" value="Zinc finger protein 572"/>
    <property type="match status" value="1"/>
</dbReference>
<dbReference type="Pfam" id="PF00096">
    <property type="entry name" value="zf-C2H2"/>
    <property type="match status" value="8"/>
</dbReference>
<evidence type="ECO:0000259" key="13">
    <source>
        <dbReference type="PROSITE" id="PS50805"/>
    </source>
</evidence>
<evidence type="ECO:0000256" key="11">
    <source>
        <dbReference type="PROSITE-ProRule" id="PRU00042"/>
    </source>
</evidence>
<keyword evidence="8" id="KW-0238">DNA-binding</keyword>
<protein>
    <submittedName>
        <fullName evidence="16">Gastrula zinc finger protein XlCGF57.1-like isoform X1</fullName>
    </submittedName>
</protein>
<dbReference type="PROSITE" id="PS50157">
    <property type="entry name" value="ZINC_FINGER_C2H2_2"/>
    <property type="match status" value="11"/>
</dbReference>
<dbReference type="Proteomes" id="UP000515159">
    <property type="component" value="Chromosome 2"/>
</dbReference>
<evidence type="ECO:0000256" key="3">
    <source>
        <dbReference type="ARBA" id="ARBA00022723"/>
    </source>
</evidence>
<dbReference type="InterPro" id="IPR036236">
    <property type="entry name" value="Znf_C2H2_sf"/>
</dbReference>
<keyword evidence="5 11" id="KW-0863">Zinc-finger</keyword>
<dbReference type="GO" id="GO:0005634">
    <property type="term" value="C:nucleus"/>
    <property type="evidence" value="ECO:0007669"/>
    <property type="project" value="UniProtKB-SubCell"/>
</dbReference>
<dbReference type="FunFam" id="3.30.160.60:FF:000624">
    <property type="entry name" value="zinc finger protein 697"/>
    <property type="match status" value="1"/>
</dbReference>
<evidence type="ECO:0000259" key="12">
    <source>
        <dbReference type="PROSITE" id="PS50157"/>
    </source>
</evidence>
<dbReference type="PANTHER" id="PTHR24394:SF48">
    <property type="entry name" value="ZINC FINGER PROTEIN 771"/>
    <property type="match status" value="1"/>
</dbReference>
<evidence type="ECO:0000256" key="10">
    <source>
        <dbReference type="ARBA" id="ARBA00023242"/>
    </source>
</evidence>
<dbReference type="CDD" id="cd07765">
    <property type="entry name" value="KRAB_A-box"/>
    <property type="match status" value="1"/>
</dbReference>
<evidence type="ECO:0000313" key="16">
    <source>
        <dbReference type="RefSeq" id="XP_033788084.1"/>
    </source>
</evidence>
<dbReference type="InParanoid" id="A0A6P8PW44"/>
<feature type="domain" description="KRAB-related" evidence="14">
    <location>
        <begin position="40"/>
        <end position="104"/>
    </location>
</feature>
<dbReference type="SMART" id="SM00349">
    <property type="entry name" value="KRAB"/>
    <property type="match status" value="1"/>
</dbReference>
<comment type="similarity">
    <text evidence="2">Belongs to the krueppel C2H2-type zinc-finger protein family.</text>
</comment>
<dbReference type="FunFam" id="3.30.160.60:FF:001480">
    <property type="entry name" value="Si:cabz01071911.3"/>
    <property type="match status" value="1"/>
</dbReference>
<dbReference type="InterPro" id="IPR003655">
    <property type="entry name" value="aKRAB"/>
</dbReference>
<evidence type="ECO:0000256" key="7">
    <source>
        <dbReference type="ARBA" id="ARBA00023015"/>
    </source>
</evidence>
<dbReference type="SMART" id="SM00355">
    <property type="entry name" value="ZnF_C2H2"/>
    <property type="match status" value="11"/>
</dbReference>
<feature type="domain" description="C2H2-type" evidence="12">
    <location>
        <begin position="315"/>
        <end position="342"/>
    </location>
</feature>
<dbReference type="FunFam" id="3.30.160.60:FF:000212">
    <property type="entry name" value="zinc finger protein 382 isoform X2"/>
    <property type="match status" value="1"/>
</dbReference>
<dbReference type="PROSITE" id="PS50805">
    <property type="entry name" value="KRAB"/>
    <property type="match status" value="1"/>
</dbReference>
<organism evidence="15 16">
    <name type="scientific">Geotrypetes seraphini</name>
    <name type="common">Gaboon caecilian</name>
    <name type="synonym">Caecilia seraphini</name>
    <dbReference type="NCBI Taxonomy" id="260995"/>
    <lineage>
        <taxon>Eukaryota</taxon>
        <taxon>Metazoa</taxon>
        <taxon>Chordata</taxon>
        <taxon>Craniata</taxon>
        <taxon>Vertebrata</taxon>
        <taxon>Euteleostomi</taxon>
        <taxon>Amphibia</taxon>
        <taxon>Gymnophiona</taxon>
        <taxon>Geotrypetes</taxon>
    </lineage>
</organism>
<gene>
    <name evidence="16" type="primary">LOC117354521</name>
</gene>
<dbReference type="InterPro" id="IPR001909">
    <property type="entry name" value="KRAB"/>
</dbReference>
<dbReference type="GO" id="GO:0000981">
    <property type="term" value="F:DNA-binding transcription factor activity, RNA polymerase II-specific"/>
    <property type="evidence" value="ECO:0007669"/>
    <property type="project" value="TreeGrafter"/>
</dbReference>
<dbReference type="RefSeq" id="XP_033788084.1">
    <property type="nucleotide sequence ID" value="XM_033932193.1"/>
</dbReference>
<evidence type="ECO:0000256" key="5">
    <source>
        <dbReference type="ARBA" id="ARBA00022771"/>
    </source>
</evidence>
<dbReference type="PANTHER" id="PTHR24394">
    <property type="entry name" value="ZINC FINGER PROTEIN"/>
    <property type="match status" value="1"/>
</dbReference>
<keyword evidence="6" id="KW-0862">Zinc</keyword>
<dbReference type="FunFam" id="3.30.160.60:FF:000812">
    <property type="entry name" value="zinc finger protein 23 isoform X2"/>
    <property type="match status" value="1"/>
</dbReference>
<keyword evidence="7" id="KW-0805">Transcription regulation</keyword>
<keyword evidence="9" id="KW-0804">Transcription</keyword>
<name>A0A6P8PW44_GEOSA</name>
<sequence>MQEAELGSFVISSQRRAPSSCLTLQPARAERTMPAGASAQGLVSFEDIAIYFSQEEWEDLEEPQKELYKDVMKDNYQTLSSLGRASITPDIITHIEQGEEPYIRTWPKSEEREARKSSHSKNMCHRRYEEMHVIKTVSKRERWNTCLCCDWGKNFQTEYNSEERLSNSPEGPPKNGTPCEQSICDIPCSLEQQNNRTLGHQYICNEQGNVYMDQSTLKSHEREHEEERPYACTECGKSFSKKPHLTAHLKTHNNQAKPNHCNECGKRFLLKRDLITHQRMHTGERPFPCSECGKCFSNKTYLAKHQKTHSGERPFTCDDCGKKFLQKESLIVHERSHTGERPFQCAECGKSFAIKRNLVLHQRSHTGEKPFKCFECDKTFNLKSSLLNHEKTHIREKPFKCVECDKSFSWQSSLRFHEMTHTGEKPFKCTECEKNFTLKSNLIKHARTHTGEKPFKCTECEKCFCQISNLRRHEITHTGEKPFKCSECNRGFSQKPYLRIHEKTHREERSDIGGKESSPGLAVQQPATLNLLFWGVDSCIVMPLVASSPAEL</sequence>
<dbReference type="GO" id="GO:0008270">
    <property type="term" value="F:zinc ion binding"/>
    <property type="evidence" value="ECO:0007669"/>
    <property type="project" value="UniProtKB-KW"/>
</dbReference>
<evidence type="ECO:0000256" key="2">
    <source>
        <dbReference type="ARBA" id="ARBA00006991"/>
    </source>
</evidence>
<feature type="domain" description="C2H2-type" evidence="12">
    <location>
        <begin position="399"/>
        <end position="426"/>
    </location>
</feature>
<reference evidence="16" key="1">
    <citation type="submission" date="2025-08" db="UniProtKB">
        <authorList>
            <consortium name="RefSeq"/>
        </authorList>
    </citation>
    <scope>IDENTIFICATION</scope>
</reference>
<evidence type="ECO:0000256" key="6">
    <source>
        <dbReference type="ARBA" id="ARBA00022833"/>
    </source>
</evidence>
<proteinExistence type="inferred from homology"/>
<dbReference type="Gene3D" id="3.30.160.60">
    <property type="entry name" value="Classic Zinc Finger"/>
    <property type="match status" value="10"/>
</dbReference>
<feature type="domain" description="C2H2-type" evidence="12">
    <location>
        <begin position="371"/>
        <end position="398"/>
    </location>
</feature>
<dbReference type="Gene3D" id="6.10.140.140">
    <property type="match status" value="1"/>
</dbReference>
<dbReference type="FunFam" id="3.30.160.60:FF:000557">
    <property type="entry name" value="zinc finger and SCAN domain-containing protein 29"/>
    <property type="match status" value="1"/>
</dbReference>
<evidence type="ECO:0000256" key="8">
    <source>
        <dbReference type="ARBA" id="ARBA00023125"/>
    </source>
</evidence>
<dbReference type="GO" id="GO:0003677">
    <property type="term" value="F:DNA binding"/>
    <property type="evidence" value="ECO:0007669"/>
    <property type="project" value="UniProtKB-KW"/>
</dbReference>
<comment type="subcellular location">
    <subcellularLocation>
        <location evidence="1">Nucleus</location>
    </subcellularLocation>
</comment>